<dbReference type="InterPro" id="IPR002347">
    <property type="entry name" value="SDR_fam"/>
</dbReference>
<evidence type="ECO:0000256" key="1">
    <source>
        <dbReference type="ARBA" id="ARBA00004191"/>
    </source>
</evidence>
<protein>
    <recommendedName>
        <fullName evidence="4">3-oxoacyl-[acyl-carrier-protein] reductase MabA</fullName>
    </recommendedName>
</protein>
<gene>
    <name evidence="7" type="ORF">MHPYR_190066</name>
</gene>
<comment type="catalytic activity">
    <reaction evidence="5">
        <text>a (3R)-hydroxyacyl-[ACP] + NADP(+) = a 3-oxoacyl-[ACP] + NADPH + H(+)</text>
        <dbReference type="Rhea" id="RHEA:17397"/>
        <dbReference type="Rhea" id="RHEA-COMP:9916"/>
        <dbReference type="Rhea" id="RHEA-COMP:9945"/>
        <dbReference type="ChEBI" id="CHEBI:15378"/>
        <dbReference type="ChEBI" id="CHEBI:57783"/>
        <dbReference type="ChEBI" id="CHEBI:58349"/>
        <dbReference type="ChEBI" id="CHEBI:78776"/>
        <dbReference type="ChEBI" id="CHEBI:78827"/>
        <dbReference type="EC" id="1.1.1.100"/>
    </reaction>
    <physiologicalReaction direction="right-to-left" evidence="5">
        <dbReference type="Rhea" id="RHEA:17399"/>
    </physiologicalReaction>
</comment>
<evidence type="ECO:0000256" key="3">
    <source>
        <dbReference type="ARBA" id="ARBA00022512"/>
    </source>
</evidence>
<dbReference type="Gene3D" id="3.40.50.720">
    <property type="entry name" value="NAD(P)-binding Rossmann-like Domain"/>
    <property type="match status" value="1"/>
</dbReference>
<dbReference type="EMBL" id="FLQS01000011">
    <property type="protein sequence ID" value="SBS74183.1"/>
    <property type="molecule type" value="Genomic_DNA"/>
</dbReference>
<dbReference type="InterPro" id="IPR036291">
    <property type="entry name" value="NAD(P)-bd_dom_sf"/>
</dbReference>
<keyword evidence="3" id="KW-0964">Secreted</keyword>
<comment type="subcellular location">
    <subcellularLocation>
        <location evidence="1">Secreted</location>
        <location evidence="1">Cell wall</location>
    </subcellularLocation>
</comment>
<dbReference type="GO" id="GO:0032787">
    <property type="term" value="P:monocarboxylic acid metabolic process"/>
    <property type="evidence" value="ECO:0007669"/>
    <property type="project" value="UniProtKB-ARBA"/>
</dbReference>
<evidence type="ECO:0000256" key="6">
    <source>
        <dbReference type="RuleBase" id="RU000363"/>
    </source>
</evidence>
<dbReference type="PANTHER" id="PTHR42879:SF2">
    <property type="entry name" value="3-OXOACYL-[ACYL-CARRIER-PROTEIN] REDUCTASE FABG"/>
    <property type="match status" value="1"/>
</dbReference>
<dbReference type="Pfam" id="PF00106">
    <property type="entry name" value="adh_short"/>
    <property type="match status" value="1"/>
</dbReference>
<proteinExistence type="inferred from homology"/>
<evidence type="ECO:0000256" key="2">
    <source>
        <dbReference type="ARBA" id="ARBA00006484"/>
    </source>
</evidence>
<dbReference type="InterPro" id="IPR050259">
    <property type="entry name" value="SDR"/>
</dbReference>
<evidence type="ECO:0000256" key="4">
    <source>
        <dbReference type="ARBA" id="ARBA00040781"/>
    </source>
</evidence>
<dbReference type="CDD" id="cd05233">
    <property type="entry name" value="SDR_c"/>
    <property type="match status" value="1"/>
</dbReference>
<organism evidence="7">
    <name type="scientific">uncultured Mycobacterium sp</name>
    <dbReference type="NCBI Taxonomy" id="171292"/>
    <lineage>
        <taxon>Bacteria</taxon>
        <taxon>Bacillati</taxon>
        <taxon>Actinomycetota</taxon>
        <taxon>Actinomycetes</taxon>
        <taxon>Mycobacteriales</taxon>
        <taxon>Mycobacteriaceae</taxon>
        <taxon>Mycobacterium</taxon>
        <taxon>environmental samples</taxon>
    </lineage>
</organism>
<dbReference type="PROSITE" id="PS00061">
    <property type="entry name" value="ADH_SHORT"/>
    <property type="match status" value="1"/>
</dbReference>
<evidence type="ECO:0000256" key="5">
    <source>
        <dbReference type="ARBA" id="ARBA00047400"/>
    </source>
</evidence>
<dbReference type="GO" id="GO:0004316">
    <property type="term" value="F:3-oxoacyl-[acyl-carrier-protein] reductase (NADPH) activity"/>
    <property type="evidence" value="ECO:0007669"/>
    <property type="project" value="UniProtKB-EC"/>
</dbReference>
<dbReference type="PRINTS" id="PR00080">
    <property type="entry name" value="SDRFAMILY"/>
</dbReference>
<dbReference type="PANTHER" id="PTHR42879">
    <property type="entry name" value="3-OXOACYL-(ACYL-CARRIER-PROTEIN) REDUCTASE"/>
    <property type="match status" value="1"/>
</dbReference>
<reference evidence="7" key="1">
    <citation type="submission" date="2016-03" db="EMBL/GenBank/DDBJ databases">
        <authorList>
            <person name="Ploux O."/>
        </authorList>
    </citation>
    <scope>NUCLEOTIDE SEQUENCE</scope>
    <source>
        <strain evidence="7">UC10</strain>
    </source>
</reference>
<dbReference type="InterPro" id="IPR020904">
    <property type="entry name" value="Sc_DH/Rdtase_CS"/>
</dbReference>
<sequence>MCNAGVSSQPRTAIVTGASGGIGSAIAAMLHEEGFAVTLIGRDPAKLTAVASSLRSGPPVHTVSGSLAEETFLDQIVTEHTARYGSLDLLVNNAGVAGNREVGEITADFLDEQFAVNIRAVILLTSKSLPLLKAAVQQRKSAQIVNIASNAGKRGEATLASYSAAKFGVVGFTESLHDELSISGIKATAICPGLVNTPMADDYRDSVGADEMIAPSDIAEAIRMTIRVSRSCVVPEIVLLRPIEWRQPPGA</sequence>
<dbReference type="AlphaFoldDB" id="A0A1Y5P684"/>
<name>A0A1Y5P684_9MYCO</name>
<dbReference type="SUPFAM" id="SSF51735">
    <property type="entry name" value="NAD(P)-binding Rossmann-fold domains"/>
    <property type="match status" value="1"/>
</dbReference>
<keyword evidence="3" id="KW-0134">Cell wall</keyword>
<comment type="similarity">
    <text evidence="2 6">Belongs to the short-chain dehydrogenases/reductases (SDR) family.</text>
</comment>
<dbReference type="PRINTS" id="PR00081">
    <property type="entry name" value="GDHRDH"/>
</dbReference>
<evidence type="ECO:0000313" key="7">
    <source>
        <dbReference type="EMBL" id="SBS74183.1"/>
    </source>
</evidence>
<accession>A0A1Y5P684</accession>